<organism evidence="6 7">
    <name type="scientific">Xanthomonas sacchari</name>
    <dbReference type="NCBI Taxonomy" id="56458"/>
    <lineage>
        <taxon>Bacteria</taxon>
        <taxon>Pseudomonadati</taxon>
        <taxon>Pseudomonadota</taxon>
        <taxon>Gammaproteobacteria</taxon>
        <taxon>Lysobacterales</taxon>
        <taxon>Lysobacteraceae</taxon>
        <taxon>Xanthomonas</taxon>
    </lineage>
</organism>
<dbReference type="AlphaFoldDB" id="A0A2P5Z0H2"/>
<comment type="caution">
    <text evidence="6">The sequence shown here is derived from an EMBL/GenBank/DDBJ whole genome shotgun (WGS) entry which is preliminary data.</text>
</comment>
<evidence type="ECO:0000313" key="6">
    <source>
        <dbReference type="EMBL" id="PPU80810.1"/>
    </source>
</evidence>
<evidence type="ECO:0000256" key="1">
    <source>
        <dbReference type="ARBA" id="ARBA00022729"/>
    </source>
</evidence>
<proteinExistence type="predicted"/>
<dbReference type="InterPro" id="IPR008929">
    <property type="entry name" value="Chondroitin_lyas"/>
</dbReference>
<dbReference type="EMBL" id="MDEK01000017">
    <property type="protein sequence ID" value="PPU80810.1"/>
    <property type="molecule type" value="Genomic_DNA"/>
</dbReference>
<evidence type="ECO:0000256" key="3">
    <source>
        <dbReference type="SAM" id="MobiDB-lite"/>
    </source>
</evidence>
<reference evidence="6 7" key="1">
    <citation type="submission" date="2016-08" db="EMBL/GenBank/DDBJ databases">
        <authorList>
            <person name="Seilhamer J.J."/>
        </authorList>
    </citation>
    <scope>NUCLEOTIDE SEQUENCE [LARGE SCALE GENOMIC DNA]</scope>
    <source>
        <strain evidence="6 7">CFBP4641</strain>
    </source>
</reference>
<dbReference type="GO" id="GO:0016829">
    <property type="term" value="F:lyase activity"/>
    <property type="evidence" value="ECO:0007669"/>
    <property type="project" value="UniProtKB-KW"/>
</dbReference>
<dbReference type="SUPFAM" id="SSF48230">
    <property type="entry name" value="Chondroitin AC/alginate lyase"/>
    <property type="match status" value="1"/>
</dbReference>
<evidence type="ECO:0000256" key="4">
    <source>
        <dbReference type="SAM" id="SignalP"/>
    </source>
</evidence>
<accession>A0A2P5Z0H2</accession>
<sequence length="366" mass="39726">MPRPSHAVLGVVLAGLVLTHSTPAAAVQRLWPTAAQWQQLHASASTDAAWREIEAAQARLADAARTQGAHPLDKLSTGGRLRGDPVKAATETSLGDMPRIQALALRYALDGERADALVAGDQLAQWAARNVPNGNPIDETGLEPAIFAYRIVRPALPDAQRRAIDAWMRKIADAEIGSRDLKRKTATNNWHSHRLKTVGMIGAALDDQRLLDYARTGFRQQIADNLLPDGRSIDFVERDALSYHVYDLRPLVTLALLFSERGEDLYHWRAPNGASLARSVDWLLPYLRGDRSHAEFVGSQVPFDKARSANGEAGHVIGAPYAAESAVPLLVLAAAYDPACAGLAQHLGHGTPSWRLAISTLPDSKR</sequence>
<feature type="signal peptide" evidence="4">
    <location>
        <begin position="1"/>
        <end position="26"/>
    </location>
</feature>
<protein>
    <submittedName>
        <fullName evidence="6">Alginate lyase</fullName>
    </submittedName>
</protein>
<dbReference type="GO" id="GO:0042597">
    <property type="term" value="C:periplasmic space"/>
    <property type="evidence" value="ECO:0007669"/>
    <property type="project" value="InterPro"/>
</dbReference>
<dbReference type="Gene3D" id="1.50.10.100">
    <property type="entry name" value="Chondroitin AC/alginate lyase"/>
    <property type="match status" value="1"/>
</dbReference>
<evidence type="ECO:0000259" key="5">
    <source>
        <dbReference type="Pfam" id="PF05426"/>
    </source>
</evidence>
<evidence type="ECO:0000256" key="2">
    <source>
        <dbReference type="ARBA" id="ARBA00023239"/>
    </source>
</evidence>
<dbReference type="InterPro" id="IPR008397">
    <property type="entry name" value="Alginate_lyase_dom"/>
</dbReference>
<dbReference type="Pfam" id="PF05426">
    <property type="entry name" value="Alginate_lyase"/>
    <property type="match status" value="1"/>
</dbReference>
<dbReference type="RefSeq" id="WP_087943468.1">
    <property type="nucleotide sequence ID" value="NZ_CP132343.1"/>
</dbReference>
<keyword evidence="2 6" id="KW-0456">Lyase</keyword>
<name>A0A2P5Z0H2_9XANT</name>
<evidence type="ECO:0000313" key="7">
    <source>
        <dbReference type="Proteomes" id="UP000247346"/>
    </source>
</evidence>
<dbReference type="GeneID" id="93881130"/>
<feature type="chain" id="PRO_5015173419" evidence="4">
    <location>
        <begin position="27"/>
        <end position="366"/>
    </location>
</feature>
<feature type="region of interest" description="Disordered" evidence="3">
    <location>
        <begin position="65"/>
        <end position="85"/>
    </location>
</feature>
<feature type="domain" description="Alginate lyase" evidence="5">
    <location>
        <begin position="70"/>
        <end position="290"/>
    </location>
</feature>
<dbReference type="Proteomes" id="UP000247346">
    <property type="component" value="Unassembled WGS sequence"/>
</dbReference>
<gene>
    <name evidence="6" type="ORF">XsacCFBP4641_17285</name>
</gene>
<keyword evidence="1 4" id="KW-0732">Signal</keyword>